<dbReference type="EMBL" id="OA577203">
    <property type="protein sequence ID" value="CAD7205853.1"/>
    <property type="molecule type" value="Genomic_DNA"/>
</dbReference>
<dbReference type="PANTHER" id="PTHR23287:SF16">
    <property type="entry name" value="TECTONIN BETA-PROPELLER REPEAT-CONTAINING PROTEIN 2"/>
    <property type="match status" value="1"/>
</dbReference>
<dbReference type="SUPFAM" id="SSF50978">
    <property type="entry name" value="WD40 repeat-like"/>
    <property type="match status" value="1"/>
</dbReference>
<dbReference type="GO" id="GO:0032527">
    <property type="term" value="P:protein exit from endoplasmic reticulum"/>
    <property type="evidence" value="ECO:0007669"/>
    <property type="project" value="TreeGrafter"/>
</dbReference>
<dbReference type="PANTHER" id="PTHR23287">
    <property type="entry name" value="RUBY-EYE2-LIKE PROTEIN"/>
    <property type="match status" value="1"/>
</dbReference>
<gene>
    <name evidence="1" type="ORF">TDIB3V08_LOCUS12003</name>
</gene>
<dbReference type="Gene3D" id="2.130.10.10">
    <property type="entry name" value="YVTN repeat-like/Quinoprotein amine dehydrogenase"/>
    <property type="match status" value="1"/>
</dbReference>
<evidence type="ECO:0000313" key="1">
    <source>
        <dbReference type="EMBL" id="CAD7205853.1"/>
    </source>
</evidence>
<proteinExistence type="predicted"/>
<protein>
    <submittedName>
        <fullName evidence="1">Uncharacterized protein</fullName>
    </submittedName>
</protein>
<dbReference type="GO" id="GO:0005737">
    <property type="term" value="C:cytoplasm"/>
    <property type="evidence" value="ECO:0007669"/>
    <property type="project" value="GOC"/>
</dbReference>
<dbReference type="AlphaFoldDB" id="A0A7R8VZF0"/>
<dbReference type="InterPro" id="IPR036322">
    <property type="entry name" value="WD40_repeat_dom_sf"/>
</dbReference>
<name>A0A7R8VZF0_TIMDO</name>
<reference evidence="1" key="1">
    <citation type="submission" date="2020-11" db="EMBL/GenBank/DDBJ databases">
        <authorList>
            <person name="Tran Van P."/>
        </authorList>
    </citation>
    <scope>NUCLEOTIDE SEQUENCE</scope>
</reference>
<sequence length="152" mass="16851">MADPCVEDEGMLREWAPLTDLLGQIPIKAQRGLFTQELNLTCVDALPEFLVVGTNMGLVYWYNRKAGDLQRLRFENTAAAVTCVKVISTVDYMVAAGSDQGTVTVFQIPKTPPDNLPESMRPKNNKQTLLAPVMDREVCQVLTWSILMCCGV</sequence>
<dbReference type="InterPro" id="IPR015943">
    <property type="entry name" value="WD40/YVTN_repeat-like_dom_sf"/>
</dbReference>
<organism evidence="1">
    <name type="scientific">Timema douglasi</name>
    <name type="common">Walking stick</name>
    <dbReference type="NCBI Taxonomy" id="61478"/>
    <lineage>
        <taxon>Eukaryota</taxon>
        <taxon>Metazoa</taxon>
        <taxon>Ecdysozoa</taxon>
        <taxon>Arthropoda</taxon>
        <taxon>Hexapoda</taxon>
        <taxon>Insecta</taxon>
        <taxon>Pterygota</taxon>
        <taxon>Neoptera</taxon>
        <taxon>Polyneoptera</taxon>
        <taxon>Phasmatodea</taxon>
        <taxon>Timematodea</taxon>
        <taxon>Timematoidea</taxon>
        <taxon>Timematidae</taxon>
        <taxon>Timema</taxon>
    </lineage>
</organism>
<accession>A0A7R8VZF0</accession>